<comment type="catalytic activity">
    <reaction evidence="12">
        <text>N(6)-decanoyl-L-lysyl-[protein] + NAD(+) + H2O = 2''-O-decanoyl-ADP-D-ribose + nicotinamide + L-lysyl-[protein]</text>
        <dbReference type="Rhea" id="RHEA:70631"/>
        <dbReference type="Rhea" id="RHEA-COMP:9752"/>
        <dbReference type="Rhea" id="RHEA-COMP:17932"/>
        <dbReference type="ChEBI" id="CHEBI:15377"/>
        <dbReference type="ChEBI" id="CHEBI:17154"/>
        <dbReference type="ChEBI" id="CHEBI:29969"/>
        <dbReference type="ChEBI" id="CHEBI:57540"/>
        <dbReference type="ChEBI" id="CHEBI:143222"/>
        <dbReference type="ChEBI" id="CHEBI:189688"/>
    </reaction>
    <physiologicalReaction direction="left-to-right" evidence="12">
        <dbReference type="Rhea" id="RHEA:70632"/>
    </physiologicalReaction>
</comment>
<evidence type="ECO:0000256" key="15">
    <source>
        <dbReference type="ARBA" id="ARBA00052763"/>
    </source>
</evidence>
<dbReference type="GO" id="GO:0046872">
    <property type="term" value="F:metal ion binding"/>
    <property type="evidence" value="ECO:0007669"/>
    <property type="project" value="UniProtKB-KW"/>
</dbReference>
<dbReference type="GO" id="GO:0097372">
    <property type="term" value="F:histone H3K18 deacetylase activity, NAD-dependent"/>
    <property type="evidence" value="ECO:0007669"/>
    <property type="project" value="TreeGrafter"/>
</dbReference>
<dbReference type="GO" id="GO:0040029">
    <property type="term" value="P:epigenetic regulation of gene expression"/>
    <property type="evidence" value="ECO:0007669"/>
    <property type="project" value="UniProtKB-ARBA"/>
</dbReference>
<gene>
    <name evidence="22" type="ORF">PECUL_23A029264</name>
</gene>
<dbReference type="GO" id="GO:0035861">
    <property type="term" value="C:site of double-strand break"/>
    <property type="evidence" value="ECO:0007669"/>
    <property type="project" value="UniProtKB-ARBA"/>
</dbReference>
<evidence type="ECO:0000256" key="5">
    <source>
        <dbReference type="ARBA" id="ARBA00022723"/>
    </source>
</evidence>
<evidence type="ECO:0000256" key="14">
    <source>
        <dbReference type="ARBA" id="ARBA00051399"/>
    </source>
</evidence>
<dbReference type="InterPro" id="IPR029035">
    <property type="entry name" value="DHS-like_NAD/FAD-binding_dom"/>
</dbReference>
<comment type="catalytic activity">
    <reaction evidence="13">
        <text>N(6)-succinyl-L-lysyl-[protein] + NAD(+) + H2O = 2''-O-succinyl-ADP-D-ribose + nicotinamide + L-lysyl-[protein]</text>
        <dbReference type="Rhea" id="RHEA:47668"/>
        <dbReference type="Rhea" id="RHEA-COMP:9752"/>
        <dbReference type="Rhea" id="RHEA-COMP:11877"/>
        <dbReference type="ChEBI" id="CHEBI:15377"/>
        <dbReference type="ChEBI" id="CHEBI:17154"/>
        <dbReference type="ChEBI" id="CHEBI:29969"/>
        <dbReference type="ChEBI" id="CHEBI:57540"/>
        <dbReference type="ChEBI" id="CHEBI:87830"/>
        <dbReference type="ChEBI" id="CHEBI:87832"/>
    </reaction>
    <physiologicalReaction direction="left-to-right" evidence="13">
        <dbReference type="Rhea" id="RHEA:47669"/>
    </physiologicalReaction>
</comment>
<evidence type="ECO:0000313" key="23">
    <source>
        <dbReference type="Proteomes" id="UP001295444"/>
    </source>
</evidence>
<comment type="catalytic activity">
    <reaction evidence="15">
        <text>N(6)-glutaryl-L-lysyl-[protein] + NAD(+) + H2O = 2''-O-glutaryl-ADP-D-ribose + nicotinamide + L-lysyl-[protein]</text>
        <dbReference type="Rhea" id="RHEA:47664"/>
        <dbReference type="Rhea" id="RHEA-COMP:9752"/>
        <dbReference type="Rhea" id="RHEA-COMP:11875"/>
        <dbReference type="ChEBI" id="CHEBI:15377"/>
        <dbReference type="ChEBI" id="CHEBI:17154"/>
        <dbReference type="ChEBI" id="CHEBI:29969"/>
        <dbReference type="ChEBI" id="CHEBI:57540"/>
        <dbReference type="ChEBI" id="CHEBI:87828"/>
        <dbReference type="ChEBI" id="CHEBI:87829"/>
    </reaction>
    <physiologicalReaction direction="left-to-right" evidence="15">
        <dbReference type="Rhea" id="RHEA:47665"/>
    </physiologicalReaction>
</comment>
<comment type="cofactor">
    <cofactor evidence="1">
        <name>Zn(2+)</name>
        <dbReference type="ChEBI" id="CHEBI:29105"/>
    </cofactor>
</comment>
<feature type="binding site" evidence="19">
    <location>
        <position position="190"/>
    </location>
    <ligand>
        <name>Zn(2+)</name>
        <dbReference type="ChEBI" id="CHEBI:29105"/>
    </ligand>
</feature>
<evidence type="ECO:0000256" key="20">
    <source>
        <dbReference type="SAM" id="MobiDB-lite"/>
    </source>
</evidence>
<dbReference type="SUPFAM" id="SSF52467">
    <property type="entry name" value="DHS-like NAD/FAD-binding domain"/>
    <property type="match status" value="1"/>
</dbReference>
<keyword evidence="4" id="KW-0808">Transferase</keyword>
<evidence type="ECO:0000256" key="10">
    <source>
        <dbReference type="ARBA" id="ARBA00043038"/>
    </source>
</evidence>
<dbReference type="InterPro" id="IPR003000">
    <property type="entry name" value="Sirtuin"/>
</dbReference>
<dbReference type="Pfam" id="PF02146">
    <property type="entry name" value="SIR2"/>
    <property type="match status" value="1"/>
</dbReference>
<keyword evidence="6 19" id="KW-0862">Zinc</keyword>
<dbReference type="Gene3D" id="3.40.50.1220">
    <property type="entry name" value="TPP-binding domain"/>
    <property type="match status" value="1"/>
</dbReference>
<comment type="catalytic activity">
    <reaction evidence="14">
        <text>N(6)-propanoyl-L-lysyl-[protein] + NAD(+) + H2O = 3''-O-propanoyl-ADP-D-ribose + nicotinamide + L-lysyl-[protein]</text>
        <dbReference type="Rhea" id="RHEA:23500"/>
        <dbReference type="Rhea" id="RHEA-COMP:9752"/>
        <dbReference type="Rhea" id="RHEA-COMP:13758"/>
        <dbReference type="ChEBI" id="CHEBI:15377"/>
        <dbReference type="ChEBI" id="CHEBI:17154"/>
        <dbReference type="ChEBI" id="CHEBI:29969"/>
        <dbReference type="ChEBI" id="CHEBI:57540"/>
        <dbReference type="ChEBI" id="CHEBI:138019"/>
        <dbReference type="ChEBI" id="CHEBI:145015"/>
    </reaction>
    <physiologicalReaction direction="left-to-right" evidence="14">
        <dbReference type="Rhea" id="RHEA:23501"/>
    </physiologicalReaction>
</comment>
<protein>
    <recommendedName>
        <fullName evidence="17">NAD-dependent protein deacetylase sirtuin-7</fullName>
        <ecNumber evidence="2">2.3.1.286</ecNumber>
    </recommendedName>
    <alternativeName>
        <fullName evidence="18">NAD-dependent protein deacylase sirtuin-7</fullName>
    </alternativeName>
    <alternativeName>
        <fullName evidence="10">Regulatory protein SIR2 homolog 7</fullName>
    </alternativeName>
    <alternativeName>
        <fullName evidence="9">SIR2-like protein 7</fullName>
    </alternativeName>
</protein>
<evidence type="ECO:0000256" key="6">
    <source>
        <dbReference type="ARBA" id="ARBA00022833"/>
    </source>
</evidence>
<dbReference type="AlphaFoldDB" id="A0AAD1W743"/>
<feature type="compositionally biased region" description="Pro residues" evidence="20">
    <location>
        <begin position="357"/>
        <end position="373"/>
    </location>
</feature>
<dbReference type="GO" id="GO:0070403">
    <property type="term" value="F:NAD+ binding"/>
    <property type="evidence" value="ECO:0007669"/>
    <property type="project" value="InterPro"/>
</dbReference>
<dbReference type="FunFam" id="3.40.50.1220:FF:000038">
    <property type="entry name" value="NAD-dependent protein deacetylase sirtuin-6 isoform X2"/>
    <property type="match status" value="1"/>
</dbReference>
<evidence type="ECO:0000256" key="17">
    <source>
        <dbReference type="ARBA" id="ARBA00074008"/>
    </source>
</evidence>
<sequence length="393" mass="44407">MGRAERKAEAREEMLRRELHQDRRRQVTRILQKAAAERSPGERELLSQCGDLVRELETRRHRRDRQRSREQEVVDDLPLLQEKVLQLADAVRRASYMVIYTGAGISTSAAIPDYRGPSGVWTLLNKGRSVSTGDLSEAQPTFTHMCIPRLHSADLVKHVVSQNCDGLHLRSGFPREAMSEVHGNMYIEICTSCSPNREYVRLFDVTERTALHKHSTGRTCHKCGGELRDSIVHFGERGKLTQPLNWAGALQAAEKADLILCLGSSLKVLKKYRALWGMNKPLQKRPELYIVNLQWTPKDSMATLKINGKCDEVMRLLMRELNLDVPEYDRSLDPIFEVAVPLNPGEEISHSRQPIKPAVPEPDPITPPHPLAPQPLSGGWFGKGCAKGRKTKR</sequence>
<organism evidence="22 23">
    <name type="scientific">Pelobates cultripes</name>
    <name type="common">Western spadefoot toad</name>
    <dbReference type="NCBI Taxonomy" id="61616"/>
    <lineage>
        <taxon>Eukaryota</taxon>
        <taxon>Metazoa</taxon>
        <taxon>Chordata</taxon>
        <taxon>Craniata</taxon>
        <taxon>Vertebrata</taxon>
        <taxon>Euteleostomi</taxon>
        <taxon>Amphibia</taxon>
        <taxon>Batrachia</taxon>
        <taxon>Anura</taxon>
        <taxon>Pelobatoidea</taxon>
        <taxon>Pelobatidae</taxon>
        <taxon>Pelobates</taxon>
    </lineage>
</organism>
<evidence type="ECO:0000256" key="12">
    <source>
        <dbReference type="ARBA" id="ARBA00050237"/>
    </source>
</evidence>
<feature type="binding site" evidence="19">
    <location>
        <position position="193"/>
    </location>
    <ligand>
        <name>Zn(2+)</name>
        <dbReference type="ChEBI" id="CHEBI:29105"/>
    </ligand>
</feature>
<name>A0AAD1W743_PELCU</name>
<feature type="region of interest" description="Disordered" evidence="20">
    <location>
        <begin position="347"/>
        <end position="393"/>
    </location>
</feature>
<dbReference type="EC" id="2.3.1.286" evidence="2"/>
<keyword evidence="23" id="KW-1185">Reference proteome</keyword>
<keyword evidence="3" id="KW-0597">Phosphoprotein</keyword>
<dbReference type="GO" id="GO:0005634">
    <property type="term" value="C:nucleus"/>
    <property type="evidence" value="ECO:0007669"/>
    <property type="project" value="TreeGrafter"/>
</dbReference>
<evidence type="ECO:0000256" key="16">
    <source>
        <dbReference type="ARBA" id="ARBA00062653"/>
    </source>
</evidence>
<proteinExistence type="inferred from homology"/>
<reference evidence="22" key="1">
    <citation type="submission" date="2022-03" db="EMBL/GenBank/DDBJ databases">
        <authorList>
            <person name="Alioto T."/>
            <person name="Alioto T."/>
            <person name="Gomez Garrido J."/>
        </authorList>
    </citation>
    <scope>NUCLEOTIDE SEQUENCE</scope>
</reference>
<dbReference type="PANTHER" id="PTHR11085">
    <property type="entry name" value="NAD-DEPENDENT PROTEIN DEACYLASE SIRTUIN-5, MITOCHONDRIAL-RELATED"/>
    <property type="match status" value="1"/>
</dbReference>
<dbReference type="GO" id="GO:0010821">
    <property type="term" value="P:regulation of mitochondrion organization"/>
    <property type="evidence" value="ECO:0007669"/>
    <property type="project" value="UniProtKB-ARBA"/>
</dbReference>
<dbReference type="EMBL" id="OW240916">
    <property type="protein sequence ID" value="CAH2291803.1"/>
    <property type="molecule type" value="Genomic_DNA"/>
</dbReference>
<accession>A0AAD1W743</accession>
<feature type="domain" description="Deacetylase sirtuin-type" evidence="21">
    <location>
        <begin position="77"/>
        <end position="324"/>
    </location>
</feature>
<dbReference type="FunFam" id="2.20.28.200:FF:000002">
    <property type="entry name" value="NAD-dependent deacetylase sirtuin-7"/>
    <property type="match status" value="1"/>
</dbReference>
<dbReference type="InterPro" id="IPR050134">
    <property type="entry name" value="NAD-dep_sirtuin_deacylases"/>
</dbReference>
<evidence type="ECO:0000256" key="8">
    <source>
        <dbReference type="ARBA" id="ARBA00038170"/>
    </source>
</evidence>
<dbReference type="GO" id="GO:0140861">
    <property type="term" value="P:DNA repair-dependent chromatin remodeling"/>
    <property type="evidence" value="ECO:0007669"/>
    <property type="project" value="UniProtKB-ARBA"/>
</dbReference>
<comment type="catalytic activity">
    <reaction evidence="11">
        <text>N(6)-acetyl-L-lysyl-[protein] + NAD(+) + H2O = 2''-O-acetyl-ADP-D-ribose + nicotinamide + L-lysyl-[protein]</text>
        <dbReference type="Rhea" id="RHEA:43636"/>
        <dbReference type="Rhea" id="RHEA-COMP:9752"/>
        <dbReference type="Rhea" id="RHEA-COMP:10731"/>
        <dbReference type="ChEBI" id="CHEBI:15377"/>
        <dbReference type="ChEBI" id="CHEBI:17154"/>
        <dbReference type="ChEBI" id="CHEBI:29969"/>
        <dbReference type="ChEBI" id="CHEBI:57540"/>
        <dbReference type="ChEBI" id="CHEBI:61930"/>
        <dbReference type="ChEBI" id="CHEBI:83767"/>
        <dbReference type="EC" id="2.3.1.286"/>
    </reaction>
    <physiologicalReaction direction="left-to-right" evidence="11">
        <dbReference type="Rhea" id="RHEA:43637"/>
    </physiologicalReaction>
</comment>
<evidence type="ECO:0000256" key="13">
    <source>
        <dbReference type="ARBA" id="ARBA00051105"/>
    </source>
</evidence>
<feature type="binding site" evidence="19">
    <location>
        <position position="220"/>
    </location>
    <ligand>
        <name>Zn(2+)</name>
        <dbReference type="ChEBI" id="CHEBI:29105"/>
    </ligand>
</feature>
<evidence type="ECO:0000256" key="3">
    <source>
        <dbReference type="ARBA" id="ARBA00022553"/>
    </source>
</evidence>
<evidence type="ECO:0000256" key="9">
    <source>
        <dbReference type="ARBA" id="ARBA00041832"/>
    </source>
</evidence>
<feature type="active site" description="Proton acceptor" evidence="19">
    <location>
        <position position="182"/>
    </location>
</feature>
<dbReference type="PANTHER" id="PTHR11085:SF1">
    <property type="entry name" value="NAD-DEPENDENT PROTEIN DEACETYLASE SIRTUIN-7"/>
    <property type="match status" value="1"/>
</dbReference>
<evidence type="ECO:0000256" key="4">
    <source>
        <dbReference type="ARBA" id="ARBA00022679"/>
    </source>
</evidence>
<comment type="similarity">
    <text evidence="8">Belongs to the sirtuin family. Class IV subfamily.</text>
</comment>
<dbReference type="InterPro" id="IPR026590">
    <property type="entry name" value="Ssirtuin_cat_dom"/>
</dbReference>
<comment type="subunit">
    <text evidence="16">Interacts with UBTF and the RNA polymerase I complex. Interacts with components of the B-WICH complex, such as MYBBP1A, SMARCA5/SNF2H and BAZ1B/WSTF. Interacts with ELK4, leading to stabilization at target promoters for H3K18Ac deacetylation. Interacts with histone H2A and/or histone H2B. Interacts with DNMT1. Interacts with SIRT1.</text>
</comment>
<dbReference type="GO" id="GO:0000785">
    <property type="term" value="C:chromatin"/>
    <property type="evidence" value="ECO:0007669"/>
    <property type="project" value="TreeGrafter"/>
</dbReference>
<evidence type="ECO:0000256" key="19">
    <source>
        <dbReference type="PROSITE-ProRule" id="PRU00236"/>
    </source>
</evidence>
<evidence type="ECO:0000256" key="11">
    <source>
        <dbReference type="ARBA" id="ARBA00050163"/>
    </source>
</evidence>
<evidence type="ECO:0000256" key="1">
    <source>
        <dbReference type="ARBA" id="ARBA00001947"/>
    </source>
</evidence>
<keyword evidence="7" id="KW-0520">NAD</keyword>
<evidence type="ECO:0000313" key="22">
    <source>
        <dbReference type="EMBL" id="CAH2291803.1"/>
    </source>
</evidence>
<keyword evidence="5 19" id="KW-0479">Metal-binding</keyword>
<feature type="binding site" evidence="19">
    <location>
        <position position="223"/>
    </location>
    <ligand>
        <name>Zn(2+)</name>
        <dbReference type="ChEBI" id="CHEBI:29105"/>
    </ligand>
</feature>
<evidence type="ECO:0000256" key="7">
    <source>
        <dbReference type="ARBA" id="ARBA00023027"/>
    </source>
</evidence>
<evidence type="ECO:0000256" key="2">
    <source>
        <dbReference type="ARBA" id="ARBA00012928"/>
    </source>
</evidence>
<evidence type="ECO:0000259" key="21">
    <source>
        <dbReference type="PROSITE" id="PS50305"/>
    </source>
</evidence>
<dbReference type="Proteomes" id="UP001295444">
    <property type="component" value="Chromosome 05"/>
</dbReference>
<dbReference type="Gene3D" id="2.20.28.200">
    <property type="match status" value="1"/>
</dbReference>
<evidence type="ECO:0000256" key="18">
    <source>
        <dbReference type="ARBA" id="ARBA00075188"/>
    </source>
</evidence>
<dbReference type="PROSITE" id="PS50305">
    <property type="entry name" value="SIRTUIN"/>
    <property type="match status" value="1"/>
</dbReference>